<gene>
    <name evidence="1" type="ORF">EMCG_05219</name>
</gene>
<comment type="caution">
    <text evidence="1">The sequence shown here is derived from an EMBL/GenBank/DDBJ whole genome shotgun (WGS) entry which is preliminary data.</text>
</comment>
<evidence type="ECO:0000313" key="1">
    <source>
        <dbReference type="EMBL" id="KKZ60037.1"/>
    </source>
</evidence>
<proteinExistence type="predicted"/>
<reference evidence="2" key="1">
    <citation type="journal article" date="2015" name="PLoS Genet.">
        <title>The dynamic genome and transcriptome of the human fungal pathogen Blastomyces and close relative Emmonsia.</title>
        <authorList>
            <person name="Munoz J.F."/>
            <person name="Gauthier G.M."/>
            <person name="Desjardins C.A."/>
            <person name="Gallo J.E."/>
            <person name="Holder J."/>
            <person name="Sullivan T.D."/>
            <person name="Marty A.J."/>
            <person name="Carmen J.C."/>
            <person name="Chen Z."/>
            <person name="Ding L."/>
            <person name="Gujja S."/>
            <person name="Magrini V."/>
            <person name="Misas E."/>
            <person name="Mitreva M."/>
            <person name="Priest M."/>
            <person name="Saif S."/>
            <person name="Whiston E.A."/>
            <person name="Young S."/>
            <person name="Zeng Q."/>
            <person name="Goldman W.E."/>
            <person name="Mardis E.R."/>
            <person name="Taylor J.W."/>
            <person name="McEwen J.G."/>
            <person name="Clay O.K."/>
            <person name="Klein B.S."/>
            <person name="Cuomo C.A."/>
        </authorList>
    </citation>
    <scope>NUCLEOTIDE SEQUENCE [LARGE SCALE GENOMIC DNA]</scope>
    <source>
        <strain evidence="2">UAMH 3008</strain>
    </source>
</reference>
<dbReference type="EMBL" id="LCZI01001610">
    <property type="protein sequence ID" value="KKZ60037.1"/>
    <property type="molecule type" value="Genomic_DNA"/>
</dbReference>
<dbReference type="VEuPathDB" id="FungiDB:EMCG_05219"/>
<dbReference type="Proteomes" id="UP000034164">
    <property type="component" value="Unassembled WGS sequence"/>
</dbReference>
<name>A0A0G2HPN2_9EURO</name>
<protein>
    <submittedName>
        <fullName evidence="1">Uncharacterized protein</fullName>
    </submittedName>
</protein>
<accession>A0A0G2HPN2</accession>
<dbReference type="AlphaFoldDB" id="A0A0G2HPN2"/>
<sequence>MTVMCYNRCFDILALIKSMKKCPAIKYEFFDLIKNLLSMNNDHFQFKSGQSDSMKKMCY</sequence>
<organism evidence="1 2">
    <name type="scientific">[Emmonsia] crescens</name>
    <dbReference type="NCBI Taxonomy" id="73230"/>
    <lineage>
        <taxon>Eukaryota</taxon>
        <taxon>Fungi</taxon>
        <taxon>Dikarya</taxon>
        <taxon>Ascomycota</taxon>
        <taxon>Pezizomycotina</taxon>
        <taxon>Eurotiomycetes</taxon>
        <taxon>Eurotiomycetidae</taxon>
        <taxon>Onygenales</taxon>
        <taxon>Ajellomycetaceae</taxon>
        <taxon>Emergomyces</taxon>
    </lineage>
</organism>
<dbReference type="OrthoDB" id="4175458at2759"/>
<evidence type="ECO:0000313" key="2">
    <source>
        <dbReference type="Proteomes" id="UP000034164"/>
    </source>
</evidence>